<organism evidence="2 3">
    <name type="scientific">Aspergillus tamarii</name>
    <dbReference type="NCBI Taxonomy" id="41984"/>
    <lineage>
        <taxon>Eukaryota</taxon>
        <taxon>Fungi</taxon>
        <taxon>Dikarya</taxon>
        <taxon>Ascomycota</taxon>
        <taxon>Pezizomycotina</taxon>
        <taxon>Eurotiomycetes</taxon>
        <taxon>Eurotiomycetidae</taxon>
        <taxon>Eurotiales</taxon>
        <taxon>Aspergillaceae</taxon>
        <taxon>Aspergillus</taxon>
        <taxon>Aspergillus subgen. Circumdati</taxon>
    </lineage>
</organism>
<dbReference type="InterPro" id="IPR010730">
    <property type="entry name" value="HET"/>
</dbReference>
<gene>
    <name evidence="2" type="ORF">BDV40DRAFT_204413</name>
</gene>
<feature type="domain" description="Heterokaryon incompatibility" evidence="1">
    <location>
        <begin position="227"/>
        <end position="363"/>
    </location>
</feature>
<dbReference type="EMBL" id="ML738652">
    <property type="protein sequence ID" value="KAE8160769.1"/>
    <property type="molecule type" value="Genomic_DNA"/>
</dbReference>
<sequence length="734" mass="83065">MNEEYQAESTNCSFCKEVAWKGSNGNRKKFIQDLFHSNCITCSIPTSGEDISLCPFCRHLRVQHLIVCRRLDFKQTVKVTVSLPDIFERSSKCCLCRLFVHTASTYSDLASLDSDCLRLGSLDLELWSGIFSYIFNGMNWRYTASIAIDSQPTEREGHGIHSVRTKDITDACASPIVGGYVDWKTIRTWCDSIDTGLSREHVQRPQRMKVIDVHKNRVITLPTDSEYAALSYVYGKTKKLELPSLPYFERKNLPLTIQDALHACDKMGMQYLWVDQLCINQSDENERSDQINQMDRIYAWALYTLVALAGKDSNYGLPGVTRPRCWAHDIVQIGDVALSNRAPSLATCIDYSTWSTRGWTLQEAMLSPRLLYFTEYGIYYVYPGPGVRFESKAPCELATGYNLPTLDKHWTVVEQYTTRNLTFPSDALCAISAVLRTMHGDEGIYYGLPVSHMDQAVVWLPTDKGPNVKRDGFPSWSWVSHEGSITHSIVVLAGLAIWMTPKHGLRRGLNICKPGPYIRKFFFGRYNAINIAMSWLKGCISSDFPVDPKLSTSTIDTLTARWPTYDAFWEDAFGGFANDNIELMEHCELAPGHILVYGQIAQFSLDGSKYGENRDMFIVRSRKGVPSGALRIPAYNQRAHMNTTKEFIALSLADGAIFDGTTALAFEKRCKEHPDLDYGELNFPYGTEEILPVLNVMIIERNLDSNVARRLGVGTIFLKEWADADREFRTVVLE</sequence>
<name>A0A5N6UQ52_ASPTM</name>
<proteinExistence type="predicted"/>
<dbReference type="AlphaFoldDB" id="A0A5N6UQ52"/>
<protein>
    <submittedName>
        <fullName evidence="2">Heterokaryon incompatibility protein-domain-containing protein</fullName>
    </submittedName>
</protein>
<dbReference type="PANTHER" id="PTHR33112">
    <property type="entry name" value="DOMAIN PROTEIN, PUTATIVE-RELATED"/>
    <property type="match status" value="1"/>
</dbReference>
<evidence type="ECO:0000259" key="1">
    <source>
        <dbReference type="Pfam" id="PF06985"/>
    </source>
</evidence>
<keyword evidence="3" id="KW-1185">Reference proteome</keyword>
<accession>A0A5N6UQ52</accession>
<evidence type="ECO:0000313" key="2">
    <source>
        <dbReference type="EMBL" id="KAE8160769.1"/>
    </source>
</evidence>
<dbReference type="OrthoDB" id="405906at2759"/>
<evidence type="ECO:0000313" key="3">
    <source>
        <dbReference type="Proteomes" id="UP000326950"/>
    </source>
</evidence>
<dbReference type="PANTHER" id="PTHR33112:SF12">
    <property type="entry name" value="HETEROKARYON INCOMPATIBILITY DOMAIN-CONTAINING PROTEIN"/>
    <property type="match status" value="1"/>
</dbReference>
<dbReference type="Proteomes" id="UP000326950">
    <property type="component" value="Unassembled WGS sequence"/>
</dbReference>
<reference evidence="2 3" key="1">
    <citation type="submission" date="2019-04" db="EMBL/GenBank/DDBJ databases">
        <title>Friends and foes A comparative genomics study of 23 Aspergillus species from section Flavi.</title>
        <authorList>
            <consortium name="DOE Joint Genome Institute"/>
            <person name="Kjaerbolling I."/>
            <person name="Vesth T."/>
            <person name="Frisvad J.C."/>
            <person name="Nybo J.L."/>
            <person name="Theobald S."/>
            <person name="Kildgaard S."/>
            <person name="Isbrandt T."/>
            <person name="Kuo A."/>
            <person name="Sato A."/>
            <person name="Lyhne E.K."/>
            <person name="Kogle M.E."/>
            <person name="Wiebenga A."/>
            <person name="Kun R.S."/>
            <person name="Lubbers R.J."/>
            <person name="Makela M.R."/>
            <person name="Barry K."/>
            <person name="Chovatia M."/>
            <person name="Clum A."/>
            <person name="Daum C."/>
            <person name="Haridas S."/>
            <person name="He G."/>
            <person name="LaButti K."/>
            <person name="Lipzen A."/>
            <person name="Mondo S."/>
            <person name="Riley R."/>
            <person name="Salamov A."/>
            <person name="Simmons B.A."/>
            <person name="Magnuson J.K."/>
            <person name="Henrissat B."/>
            <person name="Mortensen U.H."/>
            <person name="Larsen T.O."/>
            <person name="Devries R.P."/>
            <person name="Grigoriev I.V."/>
            <person name="Machida M."/>
            <person name="Baker S.E."/>
            <person name="Andersen M.R."/>
        </authorList>
    </citation>
    <scope>NUCLEOTIDE SEQUENCE [LARGE SCALE GENOMIC DNA]</scope>
    <source>
        <strain evidence="2 3">CBS 117626</strain>
    </source>
</reference>
<dbReference type="Pfam" id="PF06985">
    <property type="entry name" value="HET"/>
    <property type="match status" value="1"/>
</dbReference>